<proteinExistence type="predicted"/>
<keyword evidence="2" id="KW-1185">Reference proteome</keyword>
<name>A0A9Q0RAQ3_ANAIG</name>
<sequence length="104" mass="12449">MKNNFNFNYNEIENEESNESNNTEPINKTIIKTDLQENSIRTFSEPILNSIKKSILKKSKEENNNNIISKIINELFKNQNEIELKFKRMNYLLHFVSFLFLNLF</sequence>
<protein>
    <submittedName>
        <fullName evidence="1">Uncharacterized protein</fullName>
    </submittedName>
</protein>
<organism evidence="1 2">
    <name type="scientific">Anaeramoeba ignava</name>
    <name type="common">Anaerobic marine amoeba</name>
    <dbReference type="NCBI Taxonomy" id="1746090"/>
    <lineage>
        <taxon>Eukaryota</taxon>
        <taxon>Metamonada</taxon>
        <taxon>Anaeramoebidae</taxon>
        <taxon>Anaeramoeba</taxon>
    </lineage>
</organism>
<evidence type="ECO:0000313" key="2">
    <source>
        <dbReference type="Proteomes" id="UP001149090"/>
    </source>
</evidence>
<dbReference type="AlphaFoldDB" id="A0A9Q0RAQ3"/>
<gene>
    <name evidence="1" type="ORF">M0811_08739</name>
</gene>
<accession>A0A9Q0RAQ3</accession>
<dbReference type="Proteomes" id="UP001149090">
    <property type="component" value="Unassembled WGS sequence"/>
</dbReference>
<dbReference type="EMBL" id="JAPDFW010000075">
    <property type="protein sequence ID" value="KAJ5073331.1"/>
    <property type="molecule type" value="Genomic_DNA"/>
</dbReference>
<reference evidence="1" key="1">
    <citation type="submission" date="2022-10" db="EMBL/GenBank/DDBJ databases">
        <title>Novel sulphate-reducing endosymbionts in the free-living metamonad Anaeramoeba.</title>
        <authorList>
            <person name="Jerlstrom-Hultqvist J."/>
            <person name="Cepicka I."/>
            <person name="Gallot-Lavallee L."/>
            <person name="Salas-Leiva D."/>
            <person name="Curtis B.A."/>
            <person name="Zahonova K."/>
            <person name="Pipaliya S."/>
            <person name="Dacks J."/>
            <person name="Roger A.J."/>
        </authorList>
    </citation>
    <scope>NUCLEOTIDE SEQUENCE</scope>
    <source>
        <strain evidence="1">BMAN</strain>
    </source>
</reference>
<evidence type="ECO:0000313" key="1">
    <source>
        <dbReference type="EMBL" id="KAJ5073331.1"/>
    </source>
</evidence>
<comment type="caution">
    <text evidence="1">The sequence shown here is derived from an EMBL/GenBank/DDBJ whole genome shotgun (WGS) entry which is preliminary data.</text>
</comment>